<comment type="similarity">
    <text evidence="1">Belongs to the beta-lactamase family.</text>
</comment>
<proteinExistence type="inferred from homology"/>
<evidence type="ECO:0000256" key="1">
    <source>
        <dbReference type="ARBA" id="ARBA00038473"/>
    </source>
</evidence>
<dbReference type="InterPro" id="IPR001466">
    <property type="entry name" value="Beta-lactam-related"/>
</dbReference>
<dbReference type="SUPFAM" id="SSF56601">
    <property type="entry name" value="beta-lactamase/transpeptidase-like"/>
    <property type="match status" value="1"/>
</dbReference>
<evidence type="ECO:0000259" key="2">
    <source>
        <dbReference type="Pfam" id="PF00144"/>
    </source>
</evidence>
<dbReference type="EMBL" id="MU826414">
    <property type="protein sequence ID" value="KAJ7376105.1"/>
    <property type="molecule type" value="Genomic_DNA"/>
</dbReference>
<evidence type="ECO:0000313" key="4">
    <source>
        <dbReference type="Proteomes" id="UP001163046"/>
    </source>
</evidence>
<dbReference type="Pfam" id="PF00144">
    <property type="entry name" value="Beta-lactamase"/>
    <property type="match status" value="1"/>
</dbReference>
<keyword evidence="4" id="KW-1185">Reference proteome</keyword>
<evidence type="ECO:0000313" key="3">
    <source>
        <dbReference type="EMBL" id="KAJ7376105.1"/>
    </source>
</evidence>
<accession>A0A9W9Z754</accession>
<feature type="domain" description="Beta-lactamase-related" evidence="2">
    <location>
        <begin position="1"/>
        <end position="183"/>
    </location>
</feature>
<dbReference type="PANTHER" id="PTHR22935">
    <property type="entry name" value="PENICILLIN-BINDING PROTEIN"/>
    <property type="match status" value="1"/>
</dbReference>
<sequence length="334" mass="37448">MIQRLRNLSLSHEPGKEPHYSNLGFALLGQVLGERFGNGFGYEGWIKNNILSTFGMSDTTFTLDDSVKQRIPVGYTSKTEFAGIQEWGWLNPTGGIFSTVADFAKLEVALFNIDSNKYLSKALAEAFFAPGYILRNGKDVIGTPWEMIISDDLLIRRKFGYVNGYSSLIVVIPEMKLAFNLFCTNCRGLQSKLNVEFATTFLPAFKEVLRTALQQKIRVPPDPKPYIGVYRVEGLYDLKFLEAKMKDGSLVLSINGENDVFVLNYTKPLTFRIVLPSFIPCFSIFTLGVDNEPVVFDSPSKKDGLSDKFTMYGAAPNGRTFFYRVRNSNTDSTA</sequence>
<dbReference type="PANTHER" id="PTHR22935:SF95">
    <property type="entry name" value="BETA-LACTAMASE-LIKE 1-RELATED"/>
    <property type="match status" value="1"/>
</dbReference>
<dbReference type="InterPro" id="IPR051478">
    <property type="entry name" value="Beta-lactamase-like_AB/R"/>
</dbReference>
<gene>
    <name evidence="3" type="ORF">OS493_036869</name>
</gene>
<dbReference type="Proteomes" id="UP001163046">
    <property type="component" value="Unassembled WGS sequence"/>
</dbReference>
<comment type="caution">
    <text evidence="3">The sequence shown here is derived from an EMBL/GenBank/DDBJ whole genome shotgun (WGS) entry which is preliminary data.</text>
</comment>
<dbReference type="OrthoDB" id="5946976at2759"/>
<name>A0A9W9Z754_9CNID</name>
<dbReference type="AlphaFoldDB" id="A0A9W9Z754"/>
<reference evidence="3" key="1">
    <citation type="submission" date="2023-01" db="EMBL/GenBank/DDBJ databases">
        <title>Genome assembly of the deep-sea coral Lophelia pertusa.</title>
        <authorList>
            <person name="Herrera S."/>
            <person name="Cordes E."/>
        </authorList>
    </citation>
    <scope>NUCLEOTIDE SEQUENCE</scope>
    <source>
        <strain evidence="3">USNM1676648</strain>
        <tissue evidence="3">Polyp</tissue>
    </source>
</reference>
<dbReference type="Gene3D" id="3.40.710.10">
    <property type="entry name" value="DD-peptidase/beta-lactamase superfamily"/>
    <property type="match status" value="1"/>
</dbReference>
<dbReference type="InterPro" id="IPR012338">
    <property type="entry name" value="Beta-lactam/transpept-like"/>
</dbReference>
<protein>
    <recommendedName>
        <fullName evidence="2">Beta-lactamase-related domain-containing protein</fullName>
    </recommendedName>
</protein>
<organism evidence="3 4">
    <name type="scientific">Desmophyllum pertusum</name>
    <dbReference type="NCBI Taxonomy" id="174260"/>
    <lineage>
        <taxon>Eukaryota</taxon>
        <taxon>Metazoa</taxon>
        <taxon>Cnidaria</taxon>
        <taxon>Anthozoa</taxon>
        <taxon>Hexacorallia</taxon>
        <taxon>Scleractinia</taxon>
        <taxon>Caryophylliina</taxon>
        <taxon>Caryophylliidae</taxon>
        <taxon>Desmophyllum</taxon>
    </lineage>
</organism>